<proteinExistence type="predicted"/>
<reference evidence="1" key="2">
    <citation type="submission" date="2018-04" db="EMBL/GenBank/DDBJ databases">
        <title>OnivRS2 (Oryza nivara Reference Sequence Version 2).</title>
        <authorList>
            <person name="Zhang J."/>
            <person name="Kudrna D."/>
            <person name="Lee S."/>
            <person name="Talag J."/>
            <person name="Rajasekar S."/>
            <person name="Welchert J."/>
            <person name="Hsing Y.-I."/>
            <person name="Wing R.A."/>
        </authorList>
    </citation>
    <scope>NUCLEOTIDE SEQUENCE [LARGE SCALE GENOMIC DNA]</scope>
    <source>
        <strain evidence="1">SL10</strain>
    </source>
</reference>
<sequence>MSFFTRIGVWPWIQNKVVDPLMQVVRRGAEPKQLAFSAALGVTLGIFPICGKEPLKPQHVFIVPDFSHSLTEQKKISKLTELSGLRQPRRL</sequence>
<dbReference type="Proteomes" id="UP000006591">
    <property type="component" value="Chromosome 5"/>
</dbReference>
<name>A0A0E0H8C9_ORYNI</name>
<protein>
    <submittedName>
        <fullName evidence="1">Uncharacterized protein</fullName>
    </submittedName>
</protein>
<keyword evidence="2" id="KW-1185">Reference proteome</keyword>
<organism evidence="1">
    <name type="scientific">Oryza nivara</name>
    <name type="common">Indian wild rice</name>
    <name type="synonym">Oryza sativa f. spontanea</name>
    <dbReference type="NCBI Taxonomy" id="4536"/>
    <lineage>
        <taxon>Eukaryota</taxon>
        <taxon>Viridiplantae</taxon>
        <taxon>Streptophyta</taxon>
        <taxon>Embryophyta</taxon>
        <taxon>Tracheophyta</taxon>
        <taxon>Spermatophyta</taxon>
        <taxon>Magnoliopsida</taxon>
        <taxon>Liliopsida</taxon>
        <taxon>Poales</taxon>
        <taxon>Poaceae</taxon>
        <taxon>BOP clade</taxon>
        <taxon>Oryzoideae</taxon>
        <taxon>Oryzeae</taxon>
        <taxon>Oryzinae</taxon>
        <taxon>Oryza</taxon>
    </lineage>
</organism>
<dbReference type="PANTHER" id="PTHR35102:SF1">
    <property type="entry name" value="E3 UBIQUITIN-PROTEIN LIGASE"/>
    <property type="match status" value="1"/>
</dbReference>
<evidence type="ECO:0000313" key="1">
    <source>
        <dbReference type="EnsemblPlants" id="ONIVA05G00380.3"/>
    </source>
</evidence>
<evidence type="ECO:0000313" key="2">
    <source>
        <dbReference type="Proteomes" id="UP000006591"/>
    </source>
</evidence>
<dbReference type="Gramene" id="ONIVA05G00380.3">
    <property type="protein sequence ID" value="ONIVA05G00380.3"/>
    <property type="gene ID" value="ONIVA05G00380"/>
</dbReference>
<reference evidence="1" key="1">
    <citation type="submission" date="2015-04" db="UniProtKB">
        <authorList>
            <consortium name="EnsemblPlants"/>
        </authorList>
    </citation>
    <scope>IDENTIFICATION</scope>
    <source>
        <strain evidence="1">SL10</strain>
    </source>
</reference>
<dbReference type="PANTHER" id="PTHR35102">
    <property type="entry name" value="E3 UBIQUITIN-PROTEIN LIGASE"/>
    <property type="match status" value="1"/>
</dbReference>
<dbReference type="AlphaFoldDB" id="A0A0E0H8C9"/>
<dbReference type="EnsemblPlants" id="ONIVA05G00380.3">
    <property type="protein sequence ID" value="ONIVA05G00380.3"/>
    <property type="gene ID" value="ONIVA05G00380"/>
</dbReference>
<accession>A0A0E0H8C9</accession>
<dbReference type="HOGENOM" id="CLU_2430797_0_0_1"/>